<comment type="cofactor">
    <cofactor evidence="1">
        <name>FAD</name>
        <dbReference type="ChEBI" id="CHEBI:57692"/>
    </cofactor>
</comment>
<keyword evidence="23" id="KW-0406">Ion transport</keyword>
<evidence type="ECO:0000256" key="2">
    <source>
        <dbReference type="ARBA" id="ARBA00002972"/>
    </source>
</evidence>
<evidence type="ECO:0000256" key="12">
    <source>
        <dbReference type="ARBA" id="ARBA00022630"/>
    </source>
</evidence>
<comment type="subunit">
    <text evidence="6">Composed of six subunits; NqrA, NqrB, NqrC, NqrD, NqrE and NqrF.</text>
</comment>
<evidence type="ECO:0000256" key="10">
    <source>
        <dbReference type="ARBA" id="ARBA00022475"/>
    </source>
</evidence>
<dbReference type="Gene3D" id="2.40.30.10">
    <property type="entry name" value="Translation factors"/>
    <property type="match status" value="1"/>
</dbReference>
<comment type="similarity">
    <text evidence="5">Belongs to the NqrF family.</text>
</comment>
<protein>
    <recommendedName>
        <fullName evidence="8">Na(+)-translocating NADH-quinone reductase subunit F</fullName>
        <ecNumber evidence="7">7.2.1.1</ecNumber>
    </recommendedName>
    <alternativeName>
        <fullName evidence="28">NQR complex subunit F</fullName>
    </alternativeName>
    <alternativeName>
        <fullName evidence="27">NQR-1 subunit F</fullName>
    </alternativeName>
</protein>
<dbReference type="InterPro" id="IPR017927">
    <property type="entry name" value="FAD-bd_FR_type"/>
</dbReference>
<keyword evidence="9" id="KW-0813">Transport</keyword>
<dbReference type="OrthoDB" id="432685at2759"/>
<gene>
    <name evidence="30" type="ORF">CTOB1V02_LOCUS13553</name>
</gene>
<dbReference type="Pfam" id="PF00175">
    <property type="entry name" value="NAD_binding_1"/>
    <property type="match status" value="1"/>
</dbReference>
<name>A0A7R8WPY2_9CRUS</name>
<dbReference type="InterPro" id="IPR039261">
    <property type="entry name" value="FNR_nucleotide-bd"/>
</dbReference>
<keyword evidence="24" id="KW-0830">Ubiquinone</keyword>
<dbReference type="Gene3D" id="3.40.50.80">
    <property type="entry name" value="Nucleotide-binding domain of ferredoxin-NADP reductase (FNR) module"/>
    <property type="match status" value="1"/>
</dbReference>
<comment type="subcellular location">
    <subcellularLocation>
        <location evidence="4">Cell inner membrane</location>
    </subcellularLocation>
    <subcellularLocation>
        <location evidence="3">Endomembrane system</location>
        <topology evidence="3">Multi-pass membrane protein</topology>
    </subcellularLocation>
</comment>
<evidence type="ECO:0000256" key="11">
    <source>
        <dbReference type="ARBA" id="ARBA00022519"/>
    </source>
</evidence>
<dbReference type="GO" id="GO:0016655">
    <property type="term" value="F:oxidoreductase activity, acting on NAD(P)H, quinone or similar compound as acceptor"/>
    <property type="evidence" value="ECO:0007669"/>
    <property type="project" value="InterPro"/>
</dbReference>
<evidence type="ECO:0000256" key="29">
    <source>
        <dbReference type="ARBA" id="ARBA00048891"/>
    </source>
</evidence>
<evidence type="ECO:0000256" key="25">
    <source>
        <dbReference type="ARBA" id="ARBA00023136"/>
    </source>
</evidence>
<evidence type="ECO:0000256" key="7">
    <source>
        <dbReference type="ARBA" id="ARBA00013099"/>
    </source>
</evidence>
<evidence type="ECO:0000256" key="26">
    <source>
        <dbReference type="ARBA" id="ARBA00023201"/>
    </source>
</evidence>
<feature type="non-terminal residue" evidence="30">
    <location>
        <position position="1"/>
    </location>
</feature>
<evidence type="ECO:0000256" key="18">
    <source>
        <dbReference type="ARBA" id="ARBA00022989"/>
    </source>
</evidence>
<keyword evidence="11" id="KW-0997">Cell inner membrane</keyword>
<keyword evidence="14" id="KW-0001">2Fe-2S</keyword>
<keyword evidence="10" id="KW-1003">Cell membrane</keyword>
<evidence type="ECO:0000256" key="6">
    <source>
        <dbReference type="ARBA" id="ARBA00011309"/>
    </source>
</evidence>
<dbReference type="PANTHER" id="PTHR43644:SF1">
    <property type="entry name" value="NAD(P)H-FLAVIN REDUCTASE"/>
    <property type="match status" value="1"/>
</dbReference>
<evidence type="ECO:0000256" key="5">
    <source>
        <dbReference type="ARBA" id="ARBA00005570"/>
    </source>
</evidence>
<dbReference type="SUPFAM" id="SSF52343">
    <property type="entry name" value="Ferredoxin reductase-like, C-terminal NADP-linked domain"/>
    <property type="match status" value="1"/>
</dbReference>
<evidence type="ECO:0000256" key="8">
    <source>
        <dbReference type="ARBA" id="ARBA00019729"/>
    </source>
</evidence>
<dbReference type="Pfam" id="PF02508">
    <property type="entry name" value="Rnf-Nqr"/>
    <property type="match status" value="1"/>
</dbReference>
<dbReference type="SUPFAM" id="SSF63380">
    <property type="entry name" value="Riboflavin synthase domain-like"/>
    <property type="match status" value="1"/>
</dbReference>
<dbReference type="EC" id="7.2.1.1" evidence="7"/>
<evidence type="ECO:0000256" key="14">
    <source>
        <dbReference type="ARBA" id="ARBA00022714"/>
    </source>
</evidence>
<dbReference type="CDD" id="cd06188">
    <property type="entry name" value="NADH_quinone_reductase"/>
    <property type="match status" value="1"/>
</dbReference>
<dbReference type="InterPro" id="IPR036010">
    <property type="entry name" value="2Fe-2S_ferredoxin-like_sf"/>
</dbReference>
<evidence type="ECO:0000256" key="27">
    <source>
        <dbReference type="ARBA" id="ARBA00030032"/>
    </source>
</evidence>
<evidence type="ECO:0000256" key="9">
    <source>
        <dbReference type="ARBA" id="ARBA00022448"/>
    </source>
</evidence>
<evidence type="ECO:0000313" key="30">
    <source>
        <dbReference type="EMBL" id="CAD7235738.1"/>
    </source>
</evidence>
<dbReference type="InterPro" id="IPR001041">
    <property type="entry name" value="2Fe-2S_ferredoxin-type"/>
</dbReference>
<dbReference type="PROSITE" id="PS51384">
    <property type="entry name" value="FAD_FR"/>
    <property type="match status" value="1"/>
</dbReference>
<keyword evidence="15" id="KW-0479">Metal-binding</keyword>
<dbReference type="PROSITE" id="PS51085">
    <property type="entry name" value="2FE2S_FER_2"/>
    <property type="match status" value="1"/>
</dbReference>
<dbReference type="GO" id="GO:0006814">
    <property type="term" value="P:sodium ion transport"/>
    <property type="evidence" value="ECO:0007669"/>
    <property type="project" value="UniProtKB-KW"/>
</dbReference>
<evidence type="ECO:0000256" key="23">
    <source>
        <dbReference type="ARBA" id="ARBA00023065"/>
    </source>
</evidence>
<dbReference type="GO" id="GO:0012505">
    <property type="term" value="C:endomembrane system"/>
    <property type="evidence" value="ECO:0007669"/>
    <property type="project" value="UniProtKB-SubCell"/>
</dbReference>
<dbReference type="InterPro" id="IPR010205">
    <property type="entry name" value="NqrF"/>
</dbReference>
<evidence type="ECO:0000256" key="28">
    <source>
        <dbReference type="ARBA" id="ARBA00030787"/>
    </source>
</evidence>
<evidence type="ECO:0000256" key="15">
    <source>
        <dbReference type="ARBA" id="ARBA00022723"/>
    </source>
</evidence>
<keyword evidence="26" id="KW-0739">Sodium transport</keyword>
<evidence type="ECO:0000256" key="22">
    <source>
        <dbReference type="ARBA" id="ARBA00023053"/>
    </source>
</evidence>
<dbReference type="GO" id="GO:0005886">
    <property type="term" value="C:plasma membrane"/>
    <property type="evidence" value="ECO:0007669"/>
    <property type="project" value="UniProtKB-SubCell"/>
</dbReference>
<comment type="catalytic activity">
    <reaction evidence="29">
        <text>a ubiquinone + n Na(+)(in) + NADH + H(+) = a ubiquinol + n Na(+)(out) + NAD(+)</text>
        <dbReference type="Rhea" id="RHEA:47748"/>
        <dbReference type="Rhea" id="RHEA-COMP:9565"/>
        <dbReference type="Rhea" id="RHEA-COMP:9566"/>
        <dbReference type="ChEBI" id="CHEBI:15378"/>
        <dbReference type="ChEBI" id="CHEBI:16389"/>
        <dbReference type="ChEBI" id="CHEBI:17976"/>
        <dbReference type="ChEBI" id="CHEBI:29101"/>
        <dbReference type="ChEBI" id="CHEBI:57540"/>
        <dbReference type="ChEBI" id="CHEBI:57945"/>
        <dbReference type="EC" id="7.2.1.1"/>
    </reaction>
</comment>
<evidence type="ECO:0000256" key="20">
    <source>
        <dbReference type="ARBA" id="ARBA00023014"/>
    </source>
</evidence>
<dbReference type="CDD" id="cd00207">
    <property type="entry name" value="fer2"/>
    <property type="match status" value="1"/>
</dbReference>
<evidence type="ECO:0000256" key="13">
    <source>
        <dbReference type="ARBA" id="ARBA00022692"/>
    </source>
</evidence>
<dbReference type="SUPFAM" id="SSF54292">
    <property type="entry name" value="2Fe-2S ferredoxin-like"/>
    <property type="match status" value="1"/>
</dbReference>
<keyword evidence="25" id="KW-0472">Membrane</keyword>
<keyword evidence="13" id="KW-0812">Transmembrane</keyword>
<proteinExistence type="inferred from homology"/>
<organism evidence="30">
    <name type="scientific">Cyprideis torosa</name>
    <dbReference type="NCBI Taxonomy" id="163714"/>
    <lineage>
        <taxon>Eukaryota</taxon>
        <taxon>Metazoa</taxon>
        <taxon>Ecdysozoa</taxon>
        <taxon>Arthropoda</taxon>
        <taxon>Crustacea</taxon>
        <taxon>Oligostraca</taxon>
        <taxon>Ostracoda</taxon>
        <taxon>Podocopa</taxon>
        <taxon>Podocopida</taxon>
        <taxon>Cytherocopina</taxon>
        <taxon>Cytheroidea</taxon>
        <taxon>Cytherideidae</taxon>
        <taxon>Cyprideis</taxon>
    </lineage>
</organism>
<dbReference type="InterPro" id="IPR003667">
    <property type="entry name" value="NqrDE/RnfAE"/>
</dbReference>
<sequence length="530" mass="58599">MVFATFLGMCSYLAVSKKVSTAVGLGAAVIFVMLVTVPLNFLLDQYLLRPGALVWMGPEYADYDLSFLTFILFIATIATMVQLVEMIVEKFAPALYTSLGIFLPLIAVNCAILGGSLFMQQKEFNNITEATVYGVGSGIGWFLAIVAIAAIREKIRYSNVPAPFRGLALVAIILFAKAKLVPSGPVKIKINGENEIEVGSGNTLLSTLGSSKIFLPSACGGGGTCVQCKCKVLEGGGEALPTETPHFSRKELAEGWRLGCQVKVKSDMVIEVPEEVFGIKKFEAKVYSNYNVASFIKEFIVELPEDMHYEAGGYIQIEIPKCEINFTDIDITAHPVEHPGEPEKFKAEWDKFNLWPLVMKNDDLVERAYSMASYPAEGRKIMLNVRVATPPWDRNINGWAKVNPGVASSYIFSRKAGDPVVVSGPYGEFFINESEAEMLYVGGGAGMAPMRSHLYHLFRTVKTGRKVTYWYGGRSKRELFYTDHFRALEKDFPNFKFYLALSEPQAEDNWKIKDGIDGEGDGFVGFIHNV</sequence>
<dbReference type="PANTHER" id="PTHR43644">
    <property type="entry name" value="NA(+)-TRANSLOCATING NADH-QUINONE REDUCTASE SUBUNIT"/>
    <property type="match status" value="1"/>
</dbReference>
<evidence type="ECO:0000256" key="4">
    <source>
        <dbReference type="ARBA" id="ARBA00004533"/>
    </source>
</evidence>
<keyword evidence="22" id="KW-0915">Sodium</keyword>
<keyword evidence="21" id="KW-0520">NAD</keyword>
<accession>A0A7R8WPY2</accession>
<reference evidence="30" key="1">
    <citation type="submission" date="2020-11" db="EMBL/GenBank/DDBJ databases">
        <authorList>
            <person name="Tran Van P."/>
        </authorList>
    </citation>
    <scope>NUCLEOTIDE SEQUENCE</scope>
</reference>
<evidence type="ECO:0000256" key="1">
    <source>
        <dbReference type="ARBA" id="ARBA00001974"/>
    </source>
</evidence>
<dbReference type="InterPro" id="IPR001433">
    <property type="entry name" value="OxRdtase_FAD/NAD-bd"/>
</dbReference>
<keyword evidence="16" id="KW-0274">FAD</keyword>
<keyword evidence="18" id="KW-1133">Transmembrane helix</keyword>
<keyword evidence="19" id="KW-0408">Iron</keyword>
<dbReference type="AlphaFoldDB" id="A0A7R8WPY2"/>
<keyword evidence="20" id="KW-0411">Iron-sulfur</keyword>
<dbReference type="GO" id="GO:0046872">
    <property type="term" value="F:metal ion binding"/>
    <property type="evidence" value="ECO:0007669"/>
    <property type="project" value="UniProtKB-KW"/>
</dbReference>
<dbReference type="EMBL" id="OB674434">
    <property type="protein sequence ID" value="CAD7235738.1"/>
    <property type="molecule type" value="Genomic_DNA"/>
</dbReference>
<keyword evidence="17" id="KW-1278">Translocase</keyword>
<dbReference type="Pfam" id="PF00111">
    <property type="entry name" value="Fer2"/>
    <property type="match status" value="1"/>
</dbReference>
<dbReference type="NCBIfam" id="TIGR01941">
    <property type="entry name" value="nqrF"/>
    <property type="match status" value="1"/>
</dbReference>
<evidence type="ECO:0000256" key="24">
    <source>
        <dbReference type="ARBA" id="ARBA00023075"/>
    </source>
</evidence>
<evidence type="ECO:0000256" key="19">
    <source>
        <dbReference type="ARBA" id="ARBA00023004"/>
    </source>
</evidence>
<dbReference type="InterPro" id="IPR017938">
    <property type="entry name" value="Riboflavin_synthase-like_b-brl"/>
</dbReference>
<dbReference type="GO" id="GO:0051537">
    <property type="term" value="F:2 iron, 2 sulfur cluster binding"/>
    <property type="evidence" value="ECO:0007669"/>
    <property type="project" value="UniProtKB-KW"/>
</dbReference>
<evidence type="ECO:0000256" key="17">
    <source>
        <dbReference type="ARBA" id="ARBA00022967"/>
    </source>
</evidence>
<dbReference type="InterPro" id="IPR012675">
    <property type="entry name" value="Beta-grasp_dom_sf"/>
</dbReference>
<evidence type="ECO:0000256" key="3">
    <source>
        <dbReference type="ARBA" id="ARBA00004127"/>
    </source>
</evidence>
<comment type="function">
    <text evidence="2">NQR complex catalyzes the reduction of ubiquinone-1 to ubiquinol by two successive reactions, coupled with the transport of Na(+) ions from the cytoplasm to the periplasm. The first step is catalyzed by NqrF, which accepts electrons from NADH and reduces ubiquinone-1 to ubisemiquinone by a one-electron transfer pathway.</text>
</comment>
<dbReference type="Gene3D" id="3.10.20.30">
    <property type="match status" value="1"/>
</dbReference>
<evidence type="ECO:0000256" key="21">
    <source>
        <dbReference type="ARBA" id="ARBA00023027"/>
    </source>
</evidence>
<evidence type="ECO:0000256" key="16">
    <source>
        <dbReference type="ARBA" id="ARBA00022827"/>
    </source>
</evidence>
<keyword evidence="12" id="KW-0285">Flavoprotein</keyword>